<evidence type="ECO:0000313" key="2">
    <source>
        <dbReference type="EMBL" id="KAF4133826.1"/>
    </source>
</evidence>
<dbReference type="EMBL" id="JAACNO010000936">
    <property type="protein sequence ID" value="KAF4143960.1"/>
    <property type="molecule type" value="Genomic_DNA"/>
</dbReference>
<organism evidence="1 4">
    <name type="scientific">Phytophthora infestans</name>
    <name type="common">Potato late blight agent</name>
    <name type="synonym">Botrytis infestans</name>
    <dbReference type="NCBI Taxonomy" id="4787"/>
    <lineage>
        <taxon>Eukaryota</taxon>
        <taxon>Sar</taxon>
        <taxon>Stramenopiles</taxon>
        <taxon>Oomycota</taxon>
        <taxon>Peronosporomycetes</taxon>
        <taxon>Peronosporales</taxon>
        <taxon>Peronosporaceae</taxon>
        <taxon>Phytophthora</taxon>
    </lineage>
</organism>
<comment type="caution">
    <text evidence="1">The sequence shown here is derived from an EMBL/GenBank/DDBJ whole genome shotgun (WGS) entry which is preliminary data.</text>
</comment>
<dbReference type="Proteomes" id="UP000704712">
    <property type="component" value="Unassembled WGS sequence"/>
</dbReference>
<sequence length="64" mass="6864">MFAVGVARAEVAKKVKVADRGFYYTGSGYSPPDAISALRHFAEQMADKVDLNCSRACALVVVVL</sequence>
<dbReference type="AlphaFoldDB" id="A0A833T767"/>
<name>A0A833T767_PHYIN</name>
<dbReference type="EMBL" id="WSZM01000084">
    <property type="protein sequence ID" value="KAF4043509.1"/>
    <property type="molecule type" value="Genomic_DNA"/>
</dbReference>
<evidence type="ECO:0000313" key="1">
    <source>
        <dbReference type="EMBL" id="KAF4043509.1"/>
    </source>
</evidence>
<protein>
    <submittedName>
        <fullName evidence="1">Uncharacterized protein</fullName>
    </submittedName>
</protein>
<dbReference type="Proteomes" id="UP000602510">
    <property type="component" value="Unassembled WGS sequence"/>
</dbReference>
<dbReference type="EMBL" id="JAACNO010002359">
    <property type="protein sequence ID" value="KAF4133826.1"/>
    <property type="molecule type" value="Genomic_DNA"/>
</dbReference>
<evidence type="ECO:0000313" key="3">
    <source>
        <dbReference type="EMBL" id="KAF4143960.1"/>
    </source>
</evidence>
<accession>A0A833T767</accession>
<keyword evidence="4" id="KW-1185">Reference proteome</keyword>
<gene>
    <name evidence="1" type="ORF">GN244_ATG04207</name>
    <name evidence="3" type="ORF">GN958_ATG06847</name>
    <name evidence="2" type="ORF">GN958_ATG17163</name>
</gene>
<proteinExistence type="predicted"/>
<evidence type="ECO:0000313" key="4">
    <source>
        <dbReference type="Proteomes" id="UP000602510"/>
    </source>
</evidence>
<reference evidence="1" key="1">
    <citation type="submission" date="2020-04" db="EMBL/GenBank/DDBJ databases">
        <title>Hybrid Assembly of Korean Phytophthora infestans isolates.</title>
        <authorList>
            <person name="Prokchorchik M."/>
            <person name="Lee Y."/>
            <person name="Seo J."/>
            <person name="Cho J.-H."/>
            <person name="Park Y.-E."/>
            <person name="Jang D.-C."/>
            <person name="Im J.-S."/>
            <person name="Choi J.-G."/>
            <person name="Park H.-J."/>
            <person name="Lee G.-B."/>
            <person name="Lee Y.-G."/>
            <person name="Hong S.-Y."/>
            <person name="Cho K."/>
            <person name="Sohn K.H."/>
        </authorList>
    </citation>
    <scope>NUCLEOTIDE SEQUENCE</scope>
    <source>
        <strain evidence="1">KR_1_A1</strain>
        <strain evidence="2">KR_2_A2</strain>
    </source>
</reference>